<accession>A0A1Y1ZLS6</accession>
<evidence type="ECO:0000313" key="1">
    <source>
        <dbReference type="EMBL" id="ORY11134.1"/>
    </source>
</evidence>
<comment type="caution">
    <text evidence="1">The sequence shown here is derived from an EMBL/GenBank/DDBJ whole genome shotgun (WGS) entry which is preliminary data.</text>
</comment>
<protein>
    <submittedName>
        <fullName evidence="1">Uncharacterized protein</fullName>
    </submittedName>
</protein>
<name>A0A1Y1ZLS6_9PLEO</name>
<organism evidence="1 2">
    <name type="scientific">Clohesyomyces aquaticus</name>
    <dbReference type="NCBI Taxonomy" id="1231657"/>
    <lineage>
        <taxon>Eukaryota</taxon>
        <taxon>Fungi</taxon>
        <taxon>Dikarya</taxon>
        <taxon>Ascomycota</taxon>
        <taxon>Pezizomycotina</taxon>
        <taxon>Dothideomycetes</taxon>
        <taxon>Pleosporomycetidae</taxon>
        <taxon>Pleosporales</taxon>
        <taxon>Lindgomycetaceae</taxon>
        <taxon>Clohesyomyces</taxon>
    </lineage>
</organism>
<proteinExistence type="predicted"/>
<dbReference type="AlphaFoldDB" id="A0A1Y1ZLS6"/>
<sequence>MDDPRECKQSNTLGDSVPKSNLVPEHDLAKCIDVLQRESHGNFLKALLLRLGNEQAPVATELRVAYENNLEKKRDNIIDFSGTSRRIWAAINNGANMKSSHAFAKSFDVCSDIRDDIDRVGRQAGVNEASFGIRQSALETLRKIGKIICVNSHNEMGIRS</sequence>
<dbReference type="Proteomes" id="UP000193144">
    <property type="component" value="Unassembled WGS sequence"/>
</dbReference>
<gene>
    <name evidence="1" type="ORF">BCR34DRAFT_588124</name>
</gene>
<dbReference type="EMBL" id="MCFA01000064">
    <property type="protein sequence ID" value="ORY11134.1"/>
    <property type="molecule type" value="Genomic_DNA"/>
</dbReference>
<reference evidence="1 2" key="1">
    <citation type="submission" date="2016-07" db="EMBL/GenBank/DDBJ databases">
        <title>Pervasive Adenine N6-methylation of Active Genes in Fungi.</title>
        <authorList>
            <consortium name="DOE Joint Genome Institute"/>
            <person name="Mondo S.J."/>
            <person name="Dannebaum R.O."/>
            <person name="Kuo R.C."/>
            <person name="Labutti K."/>
            <person name="Haridas S."/>
            <person name="Kuo A."/>
            <person name="Salamov A."/>
            <person name="Ahrendt S.R."/>
            <person name="Lipzen A."/>
            <person name="Sullivan W."/>
            <person name="Andreopoulos W.B."/>
            <person name="Clum A."/>
            <person name="Lindquist E."/>
            <person name="Daum C."/>
            <person name="Ramamoorthy G.K."/>
            <person name="Gryganskyi A."/>
            <person name="Culley D."/>
            <person name="Magnuson J.K."/>
            <person name="James T.Y."/>
            <person name="O'Malley M.A."/>
            <person name="Stajich J.E."/>
            <person name="Spatafora J.W."/>
            <person name="Visel A."/>
            <person name="Grigoriev I.V."/>
        </authorList>
    </citation>
    <scope>NUCLEOTIDE SEQUENCE [LARGE SCALE GENOMIC DNA]</scope>
    <source>
        <strain evidence="1 2">CBS 115471</strain>
    </source>
</reference>
<dbReference type="OrthoDB" id="4364733at2759"/>
<keyword evidence="2" id="KW-1185">Reference proteome</keyword>
<evidence type="ECO:0000313" key="2">
    <source>
        <dbReference type="Proteomes" id="UP000193144"/>
    </source>
</evidence>